<accession>A0A2D2D5F5</accession>
<dbReference type="Proteomes" id="UP000230709">
    <property type="component" value="Chromosome"/>
</dbReference>
<sequence length="127" mass="12795">MKTAGDRIFALALGAAALGLAGAPLRAEPAVTLKPLAAASIDAGPKHMVGYFIGSGGACRLTLMIADAASLEQATPATATTRLVAPIDSGKSAQIDTAVGQTLRFACASDGQAMTVTAIDRNRRVVD</sequence>
<proteinExistence type="predicted"/>
<organism evidence="1 2">
    <name type="scientific">Methylosinus trichosporium (strain ATCC 35070 / NCIMB 11131 / UNIQEM 75 / OB3b)</name>
    <dbReference type="NCBI Taxonomy" id="595536"/>
    <lineage>
        <taxon>Bacteria</taxon>
        <taxon>Pseudomonadati</taxon>
        <taxon>Pseudomonadota</taxon>
        <taxon>Alphaproteobacteria</taxon>
        <taxon>Hyphomicrobiales</taxon>
        <taxon>Methylocystaceae</taxon>
        <taxon>Methylosinus</taxon>
    </lineage>
</organism>
<reference evidence="2" key="1">
    <citation type="submission" date="2017-10" db="EMBL/GenBank/DDBJ databases">
        <title>Completed PacBio SMRT sequence of Methylosinus trichosporium OB3b reveals presence of a third large plasmid.</title>
        <authorList>
            <person name="Charles T.C."/>
            <person name="Lynch M.D.J."/>
            <person name="Heil J.R."/>
            <person name="Cheng J."/>
        </authorList>
    </citation>
    <scope>NUCLEOTIDE SEQUENCE [LARGE SCALE GENOMIC DNA]</scope>
    <source>
        <strain evidence="2">OB3b</strain>
    </source>
</reference>
<dbReference type="KEGG" id="mtw:CQW49_02840"/>
<keyword evidence="2" id="KW-1185">Reference proteome</keyword>
<dbReference type="AlphaFoldDB" id="A0A2D2D5F5"/>
<evidence type="ECO:0000313" key="2">
    <source>
        <dbReference type="Proteomes" id="UP000230709"/>
    </source>
</evidence>
<name>A0A2D2D5F5_METT3</name>
<evidence type="ECO:0000313" key="1">
    <source>
        <dbReference type="EMBL" id="ATQ70196.1"/>
    </source>
</evidence>
<protein>
    <submittedName>
        <fullName evidence="1">Uncharacterized protein</fullName>
    </submittedName>
</protein>
<dbReference type="RefSeq" id="WP_003612444.1">
    <property type="nucleotide sequence ID" value="NZ_ADVE02000001.1"/>
</dbReference>
<gene>
    <name evidence="1" type="ORF">CQW49_02840</name>
</gene>
<dbReference type="EMBL" id="CP023737">
    <property type="protein sequence ID" value="ATQ70196.1"/>
    <property type="molecule type" value="Genomic_DNA"/>
</dbReference>